<gene>
    <name evidence="2" type="ORF">M407DRAFT_103996</name>
</gene>
<dbReference type="Proteomes" id="UP000054248">
    <property type="component" value="Unassembled WGS sequence"/>
</dbReference>
<accession>A0A0C3LRM3</accession>
<feature type="compositionally biased region" description="Polar residues" evidence="1">
    <location>
        <begin position="28"/>
        <end position="40"/>
    </location>
</feature>
<proteinExistence type="predicted"/>
<dbReference type="EMBL" id="KN823069">
    <property type="protein sequence ID" value="KIO24057.1"/>
    <property type="molecule type" value="Genomic_DNA"/>
</dbReference>
<evidence type="ECO:0000256" key="1">
    <source>
        <dbReference type="SAM" id="MobiDB-lite"/>
    </source>
</evidence>
<keyword evidence="3" id="KW-1185">Reference proteome</keyword>
<dbReference type="HOGENOM" id="CLU_2414906_0_0_1"/>
<organism evidence="2 3">
    <name type="scientific">Tulasnella calospora MUT 4182</name>
    <dbReference type="NCBI Taxonomy" id="1051891"/>
    <lineage>
        <taxon>Eukaryota</taxon>
        <taxon>Fungi</taxon>
        <taxon>Dikarya</taxon>
        <taxon>Basidiomycota</taxon>
        <taxon>Agaricomycotina</taxon>
        <taxon>Agaricomycetes</taxon>
        <taxon>Cantharellales</taxon>
        <taxon>Tulasnellaceae</taxon>
        <taxon>Tulasnella</taxon>
    </lineage>
</organism>
<reference evidence="2 3" key="1">
    <citation type="submission" date="2014-04" db="EMBL/GenBank/DDBJ databases">
        <authorList>
            <consortium name="DOE Joint Genome Institute"/>
            <person name="Kuo A."/>
            <person name="Girlanda M."/>
            <person name="Perotto S."/>
            <person name="Kohler A."/>
            <person name="Nagy L.G."/>
            <person name="Floudas D."/>
            <person name="Copeland A."/>
            <person name="Barry K.W."/>
            <person name="Cichocki N."/>
            <person name="Veneault-Fourrey C."/>
            <person name="LaButti K."/>
            <person name="Lindquist E.A."/>
            <person name="Lipzen A."/>
            <person name="Lundell T."/>
            <person name="Morin E."/>
            <person name="Murat C."/>
            <person name="Sun H."/>
            <person name="Tunlid A."/>
            <person name="Henrissat B."/>
            <person name="Grigoriev I.V."/>
            <person name="Hibbett D.S."/>
            <person name="Martin F."/>
            <person name="Nordberg H.P."/>
            <person name="Cantor M.N."/>
            <person name="Hua S.X."/>
        </authorList>
    </citation>
    <scope>NUCLEOTIDE SEQUENCE [LARGE SCALE GENOMIC DNA]</scope>
    <source>
        <strain evidence="2 3">MUT 4182</strain>
    </source>
</reference>
<sequence length="92" mass="10828">MHPFDYAKRRIPKPASRHELKAMLKGASSRTMNEGHTSPQLYLRSGPKQGKAHALWYQPKTSFRPRKREEYEVDESSRTRVRVLRLLQAMYS</sequence>
<dbReference type="AlphaFoldDB" id="A0A0C3LRM3"/>
<name>A0A0C3LRM3_9AGAM</name>
<evidence type="ECO:0000313" key="3">
    <source>
        <dbReference type="Proteomes" id="UP000054248"/>
    </source>
</evidence>
<reference evidence="3" key="2">
    <citation type="submission" date="2015-01" db="EMBL/GenBank/DDBJ databases">
        <title>Evolutionary Origins and Diversification of the Mycorrhizal Mutualists.</title>
        <authorList>
            <consortium name="DOE Joint Genome Institute"/>
            <consortium name="Mycorrhizal Genomics Consortium"/>
            <person name="Kohler A."/>
            <person name="Kuo A."/>
            <person name="Nagy L.G."/>
            <person name="Floudas D."/>
            <person name="Copeland A."/>
            <person name="Barry K.W."/>
            <person name="Cichocki N."/>
            <person name="Veneault-Fourrey C."/>
            <person name="LaButti K."/>
            <person name="Lindquist E.A."/>
            <person name="Lipzen A."/>
            <person name="Lundell T."/>
            <person name="Morin E."/>
            <person name="Murat C."/>
            <person name="Riley R."/>
            <person name="Ohm R."/>
            <person name="Sun H."/>
            <person name="Tunlid A."/>
            <person name="Henrissat B."/>
            <person name="Grigoriev I.V."/>
            <person name="Hibbett D.S."/>
            <person name="Martin F."/>
        </authorList>
    </citation>
    <scope>NUCLEOTIDE SEQUENCE [LARGE SCALE GENOMIC DNA]</scope>
    <source>
        <strain evidence="3">MUT 4182</strain>
    </source>
</reference>
<evidence type="ECO:0000313" key="2">
    <source>
        <dbReference type="EMBL" id="KIO24057.1"/>
    </source>
</evidence>
<protein>
    <submittedName>
        <fullName evidence="2">Uncharacterized protein</fullName>
    </submittedName>
</protein>
<feature type="region of interest" description="Disordered" evidence="1">
    <location>
        <begin position="24"/>
        <end position="48"/>
    </location>
</feature>